<dbReference type="GO" id="GO:0015768">
    <property type="term" value="P:maltose transport"/>
    <property type="evidence" value="ECO:0007669"/>
    <property type="project" value="TreeGrafter"/>
</dbReference>
<evidence type="ECO:0000313" key="5">
    <source>
        <dbReference type="EMBL" id="SLM15201.1"/>
    </source>
</evidence>
<protein>
    <submittedName>
        <fullName evidence="5">Extracellular solute-binding protein family 1</fullName>
    </submittedName>
</protein>
<evidence type="ECO:0000256" key="1">
    <source>
        <dbReference type="ARBA" id="ARBA00008520"/>
    </source>
</evidence>
<dbReference type="SUPFAM" id="SSF53850">
    <property type="entry name" value="Periplasmic binding protein-like II"/>
    <property type="match status" value="1"/>
</dbReference>
<gene>
    <name evidence="5" type="ORF">SPIROBIBN47_400009</name>
</gene>
<keyword evidence="2" id="KW-0813">Transport</keyword>
<dbReference type="AlphaFoldDB" id="A0A3P3XL26"/>
<feature type="chain" id="PRO_5017951681" evidence="4">
    <location>
        <begin position="23"/>
        <end position="416"/>
    </location>
</feature>
<dbReference type="GO" id="GO:0055052">
    <property type="term" value="C:ATP-binding cassette (ABC) transporter complex, substrate-binding subunit-containing"/>
    <property type="evidence" value="ECO:0007669"/>
    <property type="project" value="TreeGrafter"/>
</dbReference>
<accession>A0A3P3XL26</accession>
<dbReference type="InterPro" id="IPR006059">
    <property type="entry name" value="SBP"/>
</dbReference>
<evidence type="ECO:0000256" key="2">
    <source>
        <dbReference type="ARBA" id="ARBA00022448"/>
    </source>
</evidence>
<keyword evidence="3 4" id="KW-0732">Signal</keyword>
<dbReference type="Gene3D" id="3.40.190.10">
    <property type="entry name" value="Periplasmic binding protein-like II"/>
    <property type="match status" value="1"/>
</dbReference>
<evidence type="ECO:0000256" key="3">
    <source>
        <dbReference type="ARBA" id="ARBA00022729"/>
    </source>
</evidence>
<sequence length="416" mass="46415">MLKRNNVLVVLLFAILAFAVSAQTVTITYWQYYYESKVKLMDELIQKFQAANPGIKVEQVTFPYESYNQKVAASIPAGEGPDIINLFYGWLPTYVKAGYLAELPASDFNKAYFDKNFYPFVAESVQFGGKYYSVPTAVRTLSLFWNKKLFKDAGLDPNTPPKTLEELEAYSKKLSKYDAQGNLIQAGLAMQPTGQGHNWIREILFRQFGNTPYSSDYRKVTYADANGVAAFKWYTDRITKDKVGYPNFATDDVTAFKSGKAAMNIDGSFRIATLKAVKDLEWGVAELPAYKGIKSNYASFWTHGIVAGTSGKKLDAAIKFLKYITSPEVQELWLEKVGELPANPGLSEKYKNDPVISPFLKGLAYAHATAFVDEAGQRTVLVDAVDEVVLKKVDPAVALKNAAAKEQALIDDFWKQ</sequence>
<dbReference type="PANTHER" id="PTHR30061:SF50">
    <property type="entry name" value="MALTOSE_MALTODEXTRIN-BINDING PERIPLASMIC PROTEIN"/>
    <property type="match status" value="1"/>
</dbReference>
<name>A0A3P3XL26_9SPIR</name>
<evidence type="ECO:0000256" key="4">
    <source>
        <dbReference type="SAM" id="SignalP"/>
    </source>
</evidence>
<dbReference type="EMBL" id="FWDM01000035">
    <property type="protein sequence ID" value="SLM15201.1"/>
    <property type="molecule type" value="Genomic_DNA"/>
</dbReference>
<dbReference type="Pfam" id="PF13416">
    <property type="entry name" value="SBP_bac_8"/>
    <property type="match status" value="1"/>
</dbReference>
<dbReference type="GO" id="GO:0042956">
    <property type="term" value="P:maltodextrin transmembrane transport"/>
    <property type="evidence" value="ECO:0007669"/>
    <property type="project" value="TreeGrafter"/>
</dbReference>
<reference evidence="5" key="1">
    <citation type="submission" date="2017-02" db="EMBL/GenBank/DDBJ databases">
        <authorList>
            <person name="Regsiter A."/>
            <person name="William W."/>
        </authorList>
    </citation>
    <scope>NUCLEOTIDE SEQUENCE</scope>
    <source>
        <strain evidence="5">Bib</strain>
    </source>
</reference>
<organism evidence="5">
    <name type="scientific">uncultured spirochete</name>
    <dbReference type="NCBI Taxonomy" id="156406"/>
    <lineage>
        <taxon>Bacteria</taxon>
        <taxon>Pseudomonadati</taxon>
        <taxon>Spirochaetota</taxon>
        <taxon>Spirochaetia</taxon>
        <taxon>Spirochaetales</taxon>
        <taxon>environmental samples</taxon>
    </lineage>
</organism>
<dbReference type="GO" id="GO:1901982">
    <property type="term" value="F:maltose binding"/>
    <property type="evidence" value="ECO:0007669"/>
    <property type="project" value="TreeGrafter"/>
</dbReference>
<dbReference type="CDD" id="cd14749">
    <property type="entry name" value="PBP2_XBP1_like"/>
    <property type="match status" value="1"/>
</dbReference>
<comment type="similarity">
    <text evidence="1">Belongs to the bacterial solute-binding protein 1 family.</text>
</comment>
<dbReference type="PANTHER" id="PTHR30061">
    <property type="entry name" value="MALTOSE-BINDING PERIPLASMIC PROTEIN"/>
    <property type="match status" value="1"/>
</dbReference>
<proteinExistence type="inferred from homology"/>
<feature type="signal peptide" evidence="4">
    <location>
        <begin position="1"/>
        <end position="22"/>
    </location>
</feature>